<dbReference type="Pfam" id="PF13977">
    <property type="entry name" value="TetR_C_6"/>
    <property type="match status" value="1"/>
</dbReference>
<dbReference type="InterPro" id="IPR050109">
    <property type="entry name" value="HTH-type_TetR-like_transc_reg"/>
</dbReference>
<organism evidence="7 8">
    <name type="scientific">Anaerolinea thermolimosa</name>
    <dbReference type="NCBI Taxonomy" id="229919"/>
    <lineage>
        <taxon>Bacteria</taxon>
        <taxon>Bacillati</taxon>
        <taxon>Chloroflexota</taxon>
        <taxon>Anaerolineae</taxon>
        <taxon>Anaerolineales</taxon>
        <taxon>Anaerolineaceae</taxon>
        <taxon>Anaerolinea</taxon>
    </lineage>
</organism>
<dbReference type="Proteomes" id="UP000264141">
    <property type="component" value="Unassembled WGS sequence"/>
</dbReference>
<proteinExistence type="predicted"/>
<evidence type="ECO:0000313" key="7">
    <source>
        <dbReference type="EMBL" id="HCE17101.1"/>
    </source>
</evidence>
<evidence type="ECO:0000259" key="6">
    <source>
        <dbReference type="PROSITE" id="PS50977"/>
    </source>
</evidence>
<name>A0A3D1JET5_9CHLR</name>
<keyword evidence="2" id="KW-0805">Transcription regulation</keyword>
<evidence type="ECO:0000313" key="8">
    <source>
        <dbReference type="Proteomes" id="UP000264141"/>
    </source>
</evidence>
<dbReference type="SUPFAM" id="SSF48498">
    <property type="entry name" value="Tetracyclin repressor-like, C-terminal domain"/>
    <property type="match status" value="1"/>
</dbReference>
<evidence type="ECO:0000256" key="4">
    <source>
        <dbReference type="ARBA" id="ARBA00023163"/>
    </source>
</evidence>
<sequence length="217" mass="25223">MNIKSPRIYQSHRENQRKRILAAAEKLFIQHGIDRVTLAGIAEEARLSRVTLYEYFSSKPEIAWAVFREIVREMRETMEKEVLQRGGNGLQKIERSFALYEELLETSPEHLRFIAQFNYLYAREGNAVRLREMVEEIWPGAYSLQAQLIREGMADGSVRPDLDAELAAVAIKNLINGVISRLALLEENIRGEFHHEALEIYREIYRTYIRGLKPEST</sequence>
<dbReference type="PANTHER" id="PTHR30055">
    <property type="entry name" value="HTH-TYPE TRANSCRIPTIONAL REGULATOR RUTR"/>
    <property type="match status" value="1"/>
</dbReference>
<accession>A0A3D1JET5</accession>
<dbReference type="EMBL" id="DPBP01000020">
    <property type="protein sequence ID" value="HCE17101.1"/>
    <property type="molecule type" value="Genomic_DNA"/>
</dbReference>
<dbReference type="InterPro" id="IPR009057">
    <property type="entry name" value="Homeodomain-like_sf"/>
</dbReference>
<keyword evidence="4" id="KW-0804">Transcription</keyword>
<dbReference type="PANTHER" id="PTHR30055:SF234">
    <property type="entry name" value="HTH-TYPE TRANSCRIPTIONAL REGULATOR BETI"/>
    <property type="match status" value="1"/>
</dbReference>
<dbReference type="InterPro" id="IPR036271">
    <property type="entry name" value="Tet_transcr_reg_TetR-rel_C_sf"/>
</dbReference>
<dbReference type="Pfam" id="PF00440">
    <property type="entry name" value="TetR_N"/>
    <property type="match status" value="1"/>
</dbReference>
<dbReference type="OrthoDB" id="9812484at2"/>
<dbReference type="PRINTS" id="PR00455">
    <property type="entry name" value="HTHTETR"/>
</dbReference>
<dbReference type="SUPFAM" id="SSF46689">
    <property type="entry name" value="Homeodomain-like"/>
    <property type="match status" value="1"/>
</dbReference>
<dbReference type="GO" id="GO:0000976">
    <property type="term" value="F:transcription cis-regulatory region binding"/>
    <property type="evidence" value="ECO:0007669"/>
    <property type="project" value="TreeGrafter"/>
</dbReference>
<keyword evidence="1" id="KW-0678">Repressor</keyword>
<evidence type="ECO:0000256" key="2">
    <source>
        <dbReference type="ARBA" id="ARBA00023015"/>
    </source>
</evidence>
<dbReference type="STRING" id="229919.GCA_001050195_02913"/>
<reference evidence="7 8" key="1">
    <citation type="journal article" date="2018" name="Nat. Biotechnol.">
        <title>A standardized bacterial taxonomy based on genome phylogeny substantially revises the tree of life.</title>
        <authorList>
            <person name="Parks D.H."/>
            <person name="Chuvochina M."/>
            <person name="Waite D.W."/>
            <person name="Rinke C."/>
            <person name="Skarshewski A."/>
            <person name="Chaumeil P.A."/>
            <person name="Hugenholtz P."/>
        </authorList>
    </citation>
    <scope>NUCLEOTIDE SEQUENCE [LARGE SCALE GENOMIC DNA]</scope>
    <source>
        <strain evidence="7">UBA8781</strain>
    </source>
</reference>
<dbReference type="GO" id="GO:0003700">
    <property type="term" value="F:DNA-binding transcription factor activity"/>
    <property type="evidence" value="ECO:0007669"/>
    <property type="project" value="TreeGrafter"/>
</dbReference>
<keyword evidence="3 5" id="KW-0238">DNA-binding</keyword>
<feature type="DNA-binding region" description="H-T-H motif" evidence="5">
    <location>
        <begin position="37"/>
        <end position="56"/>
    </location>
</feature>
<dbReference type="InterPro" id="IPR039538">
    <property type="entry name" value="BetI_C"/>
</dbReference>
<protein>
    <submittedName>
        <fullName evidence="7">TetR/AcrR family transcriptional regulator</fullName>
    </submittedName>
</protein>
<feature type="domain" description="HTH tetR-type" evidence="6">
    <location>
        <begin position="14"/>
        <end position="74"/>
    </location>
</feature>
<dbReference type="PROSITE" id="PS50977">
    <property type="entry name" value="HTH_TETR_2"/>
    <property type="match status" value="1"/>
</dbReference>
<evidence type="ECO:0000256" key="5">
    <source>
        <dbReference type="PROSITE-ProRule" id="PRU00335"/>
    </source>
</evidence>
<dbReference type="InterPro" id="IPR001647">
    <property type="entry name" value="HTH_TetR"/>
</dbReference>
<dbReference type="RefSeq" id="WP_062195426.1">
    <property type="nucleotide sequence ID" value="NZ_DF967965.1"/>
</dbReference>
<evidence type="ECO:0000256" key="3">
    <source>
        <dbReference type="ARBA" id="ARBA00023125"/>
    </source>
</evidence>
<gene>
    <name evidence="7" type="ORF">DEQ80_04510</name>
</gene>
<dbReference type="Gene3D" id="1.10.357.10">
    <property type="entry name" value="Tetracycline Repressor, domain 2"/>
    <property type="match status" value="1"/>
</dbReference>
<comment type="caution">
    <text evidence="7">The sequence shown here is derived from an EMBL/GenBank/DDBJ whole genome shotgun (WGS) entry which is preliminary data.</text>
</comment>
<dbReference type="AlphaFoldDB" id="A0A3D1JET5"/>
<evidence type="ECO:0000256" key="1">
    <source>
        <dbReference type="ARBA" id="ARBA00022491"/>
    </source>
</evidence>